<dbReference type="SMART" id="SM00388">
    <property type="entry name" value="HisKA"/>
    <property type="match status" value="1"/>
</dbReference>
<dbReference type="CDD" id="cd00082">
    <property type="entry name" value="HisKA"/>
    <property type="match status" value="1"/>
</dbReference>
<dbReference type="Gene3D" id="3.30.450.20">
    <property type="entry name" value="PAS domain"/>
    <property type="match status" value="2"/>
</dbReference>
<dbReference type="AlphaFoldDB" id="B8ITY0"/>
<evidence type="ECO:0000259" key="7">
    <source>
        <dbReference type="PROSITE" id="PS50110"/>
    </source>
</evidence>
<evidence type="ECO:0000256" key="3">
    <source>
        <dbReference type="ARBA" id="ARBA00022553"/>
    </source>
</evidence>
<comment type="catalytic activity">
    <reaction evidence="1">
        <text>ATP + protein L-histidine = ADP + protein N-phospho-L-histidine.</text>
        <dbReference type="EC" id="2.7.13.3"/>
    </reaction>
</comment>
<keyword evidence="5" id="KW-1133">Transmembrane helix</keyword>
<name>B8ITY0_METNO</name>
<dbReference type="Pfam" id="PF00072">
    <property type="entry name" value="Response_reg"/>
    <property type="match status" value="1"/>
</dbReference>
<gene>
    <name evidence="8" type="ordered locus">Mnod_6011</name>
</gene>
<dbReference type="EC" id="2.7.13.3" evidence="2"/>
<feature type="transmembrane region" description="Helical" evidence="5">
    <location>
        <begin position="29"/>
        <end position="53"/>
    </location>
</feature>
<dbReference type="InterPro" id="IPR003661">
    <property type="entry name" value="HisK_dim/P_dom"/>
</dbReference>
<dbReference type="InterPro" id="IPR003594">
    <property type="entry name" value="HATPase_dom"/>
</dbReference>
<evidence type="ECO:0000313" key="9">
    <source>
        <dbReference type="Proteomes" id="UP000008207"/>
    </source>
</evidence>
<dbReference type="EMBL" id="CP001349">
    <property type="protein sequence ID" value="ACL60838.1"/>
    <property type="molecule type" value="Genomic_DNA"/>
</dbReference>
<dbReference type="HOGENOM" id="CLU_000445_114_21_5"/>
<sequence length="743" mass="80092">MPLVTAPVPPFRSDGAGARRAAATAAERSLQLVVVAAILLPVLVLATGAWISYGSHRRDAEGRLARTLDVVREHAIKVFETADLAARQVNQILGDLPDEAVRAREPDLQRQLAELSGALPQVRDIWVLDAQARPLVTAEPLPAGREGDLAARPFFRLHRDGALPQGSDFVGEVMTVGPDGATAFQVSSARHGSSFRGVIAVAVDPAYFRDFYAQVRESGLDTISLLREDGTILARVPEIPGRITRTPPTSGFLTAVGRTPERGFYETRSAVDGRERLYAYRRLPHYPVYVTAGIDRATILAEWRDTVASHLYFGLPATLGLVALTVVALRRTRREGEALAQLRAEILRREASEDQLRQSQKMEAVGRLTGGLAHDFNNLLTVVLGSLEILQRRMGPVDARQQRLIDNAIGGARRAAALTQRLLAFARRQPLDPKPVDANALVSGMAELFRQTLGEAVRLETVLAGGLWRTFADPNQLENALLNLTVNARDAMPETGGRLTIETANAYLDEAYIAAHAEVAAGQYVLVAVTDNGTGMGPEVLARAVEPFFTTKEQGQGTGLGLSQVYGFVRQSGGHLAVYSELGQGTTVKIYLPRHAGPEDSPRPASRASLAIAQGDATVLVVEDEAAVRQFAVEALSDLGYRVLDADGAAAALNLLALHPEVALLLTDVVMPDVNGRRLADEALRRRPDLKVVFMTGYTRNAIVHNGMLDPGTQLITKPFTVAQLAAKLRTVLGDAAGPRLPV</sequence>
<dbReference type="Gene3D" id="3.30.565.10">
    <property type="entry name" value="Histidine kinase-like ATPase, C-terminal domain"/>
    <property type="match status" value="1"/>
</dbReference>
<dbReference type="InterPro" id="IPR005467">
    <property type="entry name" value="His_kinase_dom"/>
</dbReference>
<dbReference type="InterPro" id="IPR036097">
    <property type="entry name" value="HisK_dim/P_sf"/>
</dbReference>
<dbReference type="PANTHER" id="PTHR43065:SF49">
    <property type="entry name" value="HISTIDINE KINASE"/>
    <property type="match status" value="1"/>
</dbReference>
<proteinExistence type="predicted"/>
<reference evidence="8 9" key="1">
    <citation type="submission" date="2009-01" db="EMBL/GenBank/DDBJ databases">
        <title>Complete sequence of chromosome of Methylobacterium nodulans ORS 2060.</title>
        <authorList>
            <consortium name="US DOE Joint Genome Institute"/>
            <person name="Lucas S."/>
            <person name="Copeland A."/>
            <person name="Lapidus A."/>
            <person name="Glavina del Rio T."/>
            <person name="Dalin E."/>
            <person name="Tice H."/>
            <person name="Bruce D."/>
            <person name="Goodwin L."/>
            <person name="Pitluck S."/>
            <person name="Sims D."/>
            <person name="Brettin T."/>
            <person name="Detter J.C."/>
            <person name="Han C."/>
            <person name="Larimer F."/>
            <person name="Land M."/>
            <person name="Hauser L."/>
            <person name="Kyrpides N."/>
            <person name="Ivanova N."/>
            <person name="Marx C.J."/>
            <person name="Richardson P."/>
        </authorList>
    </citation>
    <scope>NUCLEOTIDE SEQUENCE [LARGE SCALE GENOMIC DNA]</scope>
    <source>
        <strain evidence="9">LMG 21967 / CNCM I-2342 / ORS 2060</strain>
    </source>
</reference>
<dbReference type="CDD" id="cd12915">
    <property type="entry name" value="PDC2_DGC_like"/>
    <property type="match status" value="1"/>
</dbReference>
<dbReference type="SUPFAM" id="SSF47384">
    <property type="entry name" value="Homodimeric domain of signal transducing histidine kinase"/>
    <property type="match status" value="1"/>
</dbReference>
<dbReference type="PRINTS" id="PR00344">
    <property type="entry name" value="BCTRLSENSOR"/>
</dbReference>
<dbReference type="InterPro" id="IPR036890">
    <property type="entry name" value="HATPase_C_sf"/>
</dbReference>
<keyword evidence="5" id="KW-0472">Membrane</keyword>
<evidence type="ECO:0000256" key="1">
    <source>
        <dbReference type="ARBA" id="ARBA00000085"/>
    </source>
</evidence>
<dbReference type="InterPro" id="IPR011006">
    <property type="entry name" value="CheY-like_superfamily"/>
</dbReference>
<evidence type="ECO:0000256" key="4">
    <source>
        <dbReference type="PROSITE-ProRule" id="PRU00169"/>
    </source>
</evidence>
<feature type="domain" description="Response regulatory" evidence="7">
    <location>
        <begin position="618"/>
        <end position="733"/>
    </location>
</feature>
<dbReference type="SMART" id="SM00387">
    <property type="entry name" value="HATPase_c"/>
    <property type="match status" value="1"/>
</dbReference>
<dbReference type="Proteomes" id="UP000008207">
    <property type="component" value="Chromosome"/>
</dbReference>
<dbReference type="Pfam" id="PF02518">
    <property type="entry name" value="HATPase_c"/>
    <property type="match status" value="1"/>
</dbReference>
<evidence type="ECO:0000256" key="5">
    <source>
        <dbReference type="SAM" id="Phobius"/>
    </source>
</evidence>
<dbReference type="PANTHER" id="PTHR43065">
    <property type="entry name" value="SENSOR HISTIDINE KINASE"/>
    <property type="match status" value="1"/>
</dbReference>
<dbReference type="STRING" id="460265.Mnod_6011"/>
<dbReference type="InterPro" id="IPR054327">
    <property type="entry name" value="His-kinase-like_sensor"/>
</dbReference>
<dbReference type="InterPro" id="IPR004358">
    <property type="entry name" value="Sig_transdc_His_kin-like_C"/>
</dbReference>
<accession>B8ITY0</accession>
<dbReference type="SUPFAM" id="SSF55874">
    <property type="entry name" value="ATPase domain of HSP90 chaperone/DNA topoisomerase II/histidine kinase"/>
    <property type="match status" value="1"/>
</dbReference>
<organism evidence="8 9">
    <name type="scientific">Methylobacterium nodulans (strain LMG 21967 / CNCM I-2342 / ORS 2060)</name>
    <dbReference type="NCBI Taxonomy" id="460265"/>
    <lineage>
        <taxon>Bacteria</taxon>
        <taxon>Pseudomonadati</taxon>
        <taxon>Pseudomonadota</taxon>
        <taxon>Alphaproteobacteria</taxon>
        <taxon>Hyphomicrobiales</taxon>
        <taxon>Methylobacteriaceae</taxon>
        <taxon>Methylobacterium</taxon>
    </lineage>
</organism>
<dbReference type="KEGG" id="mno:Mnod_6011"/>
<dbReference type="SUPFAM" id="SSF52172">
    <property type="entry name" value="CheY-like"/>
    <property type="match status" value="1"/>
</dbReference>
<keyword evidence="9" id="KW-1185">Reference proteome</keyword>
<protein>
    <recommendedName>
        <fullName evidence="2">histidine kinase</fullName>
        <ecNumber evidence="2">2.7.13.3</ecNumber>
    </recommendedName>
</protein>
<dbReference type="CDD" id="cd12914">
    <property type="entry name" value="PDC1_DGC_like"/>
    <property type="match status" value="1"/>
</dbReference>
<dbReference type="GO" id="GO:0000155">
    <property type="term" value="F:phosphorelay sensor kinase activity"/>
    <property type="evidence" value="ECO:0007669"/>
    <property type="project" value="InterPro"/>
</dbReference>
<evidence type="ECO:0000259" key="6">
    <source>
        <dbReference type="PROSITE" id="PS50109"/>
    </source>
</evidence>
<dbReference type="Pfam" id="PF22588">
    <property type="entry name" value="dCache_1_like"/>
    <property type="match status" value="1"/>
</dbReference>
<feature type="transmembrane region" description="Helical" evidence="5">
    <location>
        <begin position="311"/>
        <end position="329"/>
    </location>
</feature>
<evidence type="ECO:0000313" key="8">
    <source>
        <dbReference type="EMBL" id="ACL60838.1"/>
    </source>
</evidence>
<dbReference type="eggNOG" id="COG0784">
    <property type="taxonomic scope" value="Bacteria"/>
</dbReference>
<dbReference type="InterPro" id="IPR001789">
    <property type="entry name" value="Sig_transdc_resp-reg_receiver"/>
</dbReference>
<dbReference type="Pfam" id="PF00512">
    <property type="entry name" value="HisKA"/>
    <property type="match status" value="1"/>
</dbReference>
<dbReference type="SMART" id="SM00448">
    <property type="entry name" value="REC"/>
    <property type="match status" value="1"/>
</dbReference>
<evidence type="ECO:0000256" key="2">
    <source>
        <dbReference type="ARBA" id="ARBA00012438"/>
    </source>
</evidence>
<keyword evidence="3 4" id="KW-0597">Phosphoprotein</keyword>
<feature type="domain" description="Histidine kinase" evidence="6">
    <location>
        <begin position="371"/>
        <end position="596"/>
    </location>
</feature>
<dbReference type="Gene3D" id="3.40.50.2300">
    <property type="match status" value="1"/>
</dbReference>
<keyword evidence="5" id="KW-0812">Transmembrane</keyword>
<dbReference type="PROSITE" id="PS50110">
    <property type="entry name" value="RESPONSE_REGULATORY"/>
    <property type="match status" value="1"/>
</dbReference>
<keyword evidence="8" id="KW-0418">Kinase</keyword>
<dbReference type="eggNOG" id="COG4191">
    <property type="taxonomic scope" value="Bacteria"/>
</dbReference>
<keyword evidence="8" id="KW-0808">Transferase</keyword>
<dbReference type="PROSITE" id="PS50109">
    <property type="entry name" value="HIS_KIN"/>
    <property type="match status" value="1"/>
</dbReference>
<dbReference type="Gene3D" id="1.10.287.130">
    <property type="match status" value="1"/>
</dbReference>
<feature type="modified residue" description="4-aspartylphosphate" evidence="4">
    <location>
        <position position="668"/>
    </location>
</feature>